<evidence type="ECO:0000256" key="9">
    <source>
        <dbReference type="RuleBase" id="RU361209"/>
    </source>
</evidence>
<dbReference type="EC" id="2.4.1.-" evidence="9"/>
<evidence type="ECO:0000313" key="11">
    <source>
        <dbReference type="EMBL" id="KAJ9164970.1"/>
    </source>
</evidence>
<dbReference type="GO" id="GO:0042124">
    <property type="term" value="F:1,3-beta-glucanosyltransferase activity"/>
    <property type="evidence" value="ECO:0007669"/>
    <property type="project" value="TreeGrafter"/>
</dbReference>
<evidence type="ECO:0000256" key="6">
    <source>
        <dbReference type="ARBA" id="ARBA00023136"/>
    </source>
</evidence>
<dbReference type="GO" id="GO:0098552">
    <property type="term" value="C:side of membrane"/>
    <property type="evidence" value="ECO:0007669"/>
    <property type="project" value="UniProtKB-KW"/>
</dbReference>
<proteinExistence type="inferred from homology"/>
<comment type="function">
    <text evidence="9">Splits internally a 1,3-beta-glucan molecule and transfers the newly generated reducing end (the donor) to the non-reducing end of another 1,3-beta-glucan molecule (the acceptor) forming a 1,3-beta linkage, resulting in the elongation of 1,3-beta-glucan chains in the cell wall.</text>
</comment>
<comment type="caution">
    <text evidence="11">The sequence shown here is derived from an EMBL/GenBank/DDBJ whole genome shotgun (WGS) entry which is preliminary data.</text>
</comment>
<dbReference type="GO" id="GO:0071970">
    <property type="term" value="P:fungal-type cell wall (1-&gt;3)-beta-D-glucan biosynthetic process"/>
    <property type="evidence" value="ECO:0007669"/>
    <property type="project" value="TreeGrafter"/>
</dbReference>
<feature type="chain" id="PRO_5041490385" description="1,3-beta-glucanosyltransferase" evidence="9">
    <location>
        <begin position="18"/>
        <end position="486"/>
    </location>
</feature>
<gene>
    <name evidence="11" type="ORF">NKR19_g774</name>
</gene>
<name>A0AA38SDP4_9PEZI</name>
<evidence type="ECO:0000256" key="3">
    <source>
        <dbReference type="ARBA" id="ARBA00022622"/>
    </source>
</evidence>
<dbReference type="InterPro" id="IPR017853">
    <property type="entry name" value="GH"/>
</dbReference>
<keyword evidence="5 9" id="KW-0732">Signal</keyword>
<dbReference type="AlphaFoldDB" id="A0AA38SDP4"/>
<feature type="region of interest" description="Disordered" evidence="10">
    <location>
        <begin position="423"/>
        <end position="461"/>
    </location>
</feature>
<organism evidence="11 12">
    <name type="scientific">Coniochaeta hoffmannii</name>
    <dbReference type="NCBI Taxonomy" id="91930"/>
    <lineage>
        <taxon>Eukaryota</taxon>
        <taxon>Fungi</taxon>
        <taxon>Dikarya</taxon>
        <taxon>Ascomycota</taxon>
        <taxon>Pezizomycotina</taxon>
        <taxon>Sordariomycetes</taxon>
        <taxon>Sordariomycetidae</taxon>
        <taxon>Coniochaetales</taxon>
        <taxon>Coniochaetaceae</taxon>
        <taxon>Coniochaeta</taxon>
    </lineage>
</organism>
<dbReference type="Pfam" id="PF03198">
    <property type="entry name" value="Glyco_hydro_72"/>
    <property type="match status" value="1"/>
</dbReference>
<keyword evidence="3 9" id="KW-0336">GPI-anchor</keyword>
<dbReference type="EMBL" id="JANBVN010000007">
    <property type="protein sequence ID" value="KAJ9164970.1"/>
    <property type="molecule type" value="Genomic_DNA"/>
</dbReference>
<sequence length="486" mass="51882">MFIQSALLALSATLAAAVTPLEVQGNFFVNPKTNTRFQIVGVDYQPGGSAAFDDGQADPLSDAAACLRDAAIMQVLGVNTVRIYNINPDLNHDECVSIFNAAGMYLVLDVNTPKIAEHITSFNPWESYYSQYSNHTFAMVEAFKNYPNVLAFFSGNEIIDKIDTALNVPQYIRAVTRDLKNYIAKHSSRNIPVGYSAADVRDVLMDTFNYLQCSDPEDPGDMSRSDLFALNSYSWCGAATFQSSGYDGVVKNFTGSSVPVFYSEYGCNTPAPRIFTEVPAIYGSEFTSVMSGGLVYQYTQEDNNFGLVQLYPNGSATLLPDFYTLRDQYAKLDFSTVENVKATTGSTPKPPTCDPKLIVNPGFSSNFTLPVPPPGTDDIIEKGVSPAPKGQLVTLGDLTVKQVVRNSDGSTVTGLAVKALAADQSNQPGSNTASASTPSSTGTPTGSSPSSSASKDAAPRTSESSMAIVVTLVAVCISMFGAGTLL</sequence>
<dbReference type="GO" id="GO:0005886">
    <property type="term" value="C:plasma membrane"/>
    <property type="evidence" value="ECO:0007669"/>
    <property type="project" value="UniProtKB-SubCell"/>
</dbReference>
<keyword evidence="4 9" id="KW-0808">Transferase</keyword>
<evidence type="ECO:0000256" key="5">
    <source>
        <dbReference type="ARBA" id="ARBA00022729"/>
    </source>
</evidence>
<comment type="similarity">
    <text evidence="2 9">Belongs to the glycosyl hydrolase 72 family.</text>
</comment>
<protein>
    <recommendedName>
        <fullName evidence="9">1,3-beta-glucanosyltransferase</fullName>
        <ecNumber evidence="9">2.4.1.-</ecNumber>
    </recommendedName>
</protein>
<evidence type="ECO:0000313" key="12">
    <source>
        <dbReference type="Proteomes" id="UP001174691"/>
    </source>
</evidence>
<dbReference type="Gene3D" id="3.20.20.80">
    <property type="entry name" value="Glycosidases"/>
    <property type="match status" value="1"/>
</dbReference>
<dbReference type="InterPro" id="IPR004886">
    <property type="entry name" value="Glucanosyltransferase"/>
</dbReference>
<dbReference type="PANTHER" id="PTHR31468:SF4">
    <property type="entry name" value="1,3-BETA-GLUCANOSYLTRANSFERASE GAS3-RELATED"/>
    <property type="match status" value="1"/>
</dbReference>
<reference evidence="11" key="1">
    <citation type="submission" date="2022-07" db="EMBL/GenBank/DDBJ databases">
        <title>Fungi with potential for degradation of polypropylene.</title>
        <authorList>
            <person name="Gostincar C."/>
        </authorList>
    </citation>
    <scope>NUCLEOTIDE SEQUENCE</scope>
    <source>
        <strain evidence="11">EXF-13287</strain>
    </source>
</reference>
<evidence type="ECO:0000256" key="8">
    <source>
        <dbReference type="ARBA" id="ARBA00023288"/>
    </source>
</evidence>
<evidence type="ECO:0000256" key="4">
    <source>
        <dbReference type="ARBA" id="ARBA00022679"/>
    </source>
</evidence>
<evidence type="ECO:0000256" key="10">
    <source>
        <dbReference type="SAM" id="MobiDB-lite"/>
    </source>
</evidence>
<dbReference type="FunFam" id="3.20.20.80:FF:000032">
    <property type="entry name" value="1,3-beta-glucanosyltransferase"/>
    <property type="match status" value="1"/>
</dbReference>
<dbReference type="Proteomes" id="UP001174691">
    <property type="component" value="Unassembled WGS sequence"/>
</dbReference>
<evidence type="ECO:0000256" key="1">
    <source>
        <dbReference type="ARBA" id="ARBA00004609"/>
    </source>
</evidence>
<evidence type="ECO:0000256" key="2">
    <source>
        <dbReference type="ARBA" id="ARBA00007528"/>
    </source>
</evidence>
<keyword evidence="7" id="KW-0325">Glycoprotein</keyword>
<comment type="subcellular location">
    <subcellularLocation>
        <location evidence="1 9">Cell membrane</location>
        <topology evidence="1 9">Lipid-anchor</topology>
        <topology evidence="1 9">GPI-anchor</topology>
    </subcellularLocation>
</comment>
<dbReference type="PANTHER" id="PTHR31468">
    <property type="entry name" value="1,3-BETA-GLUCANOSYLTRANSFERASE GAS1"/>
    <property type="match status" value="1"/>
</dbReference>
<keyword evidence="8 9" id="KW-0449">Lipoprotein</keyword>
<keyword evidence="12" id="KW-1185">Reference proteome</keyword>
<accession>A0AA38SDP4</accession>
<dbReference type="GO" id="GO:0031505">
    <property type="term" value="P:fungal-type cell wall organization"/>
    <property type="evidence" value="ECO:0007669"/>
    <property type="project" value="TreeGrafter"/>
</dbReference>
<keyword evidence="6 9" id="KW-0472">Membrane</keyword>
<feature type="compositionally biased region" description="Low complexity" evidence="10">
    <location>
        <begin position="428"/>
        <end position="456"/>
    </location>
</feature>
<evidence type="ECO:0000256" key="7">
    <source>
        <dbReference type="ARBA" id="ARBA00023180"/>
    </source>
</evidence>
<feature type="signal peptide" evidence="9">
    <location>
        <begin position="1"/>
        <end position="17"/>
    </location>
</feature>
<dbReference type="SUPFAM" id="SSF51445">
    <property type="entry name" value="(Trans)glycosidases"/>
    <property type="match status" value="1"/>
</dbReference>